<dbReference type="Proteomes" id="UP000239757">
    <property type="component" value="Unassembled WGS sequence"/>
</dbReference>
<reference evidence="1 2" key="1">
    <citation type="submission" date="2015-01" db="EMBL/GenBank/DDBJ databases">
        <title>Genome of allotetraploid Gossypium barbadense reveals genomic plasticity and fiber elongation in cotton evolution.</title>
        <authorList>
            <person name="Chen X."/>
            <person name="Liu X."/>
            <person name="Zhao B."/>
            <person name="Zheng H."/>
            <person name="Hu Y."/>
            <person name="Lu G."/>
            <person name="Yang C."/>
            <person name="Chen J."/>
            <person name="Shan C."/>
            <person name="Zhang L."/>
            <person name="Zhou Y."/>
            <person name="Wang L."/>
            <person name="Guo W."/>
            <person name="Bai Y."/>
            <person name="Ruan J."/>
            <person name="Shangguan X."/>
            <person name="Mao Y."/>
            <person name="Jiang J."/>
            <person name="Zhu Y."/>
            <person name="Lei J."/>
            <person name="Kang H."/>
            <person name="Chen S."/>
            <person name="He X."/>
            <person name="Wang R."/>
            <person name="Wang Y."/>
            <person name="Chen J."/>
            <person name="Wang L."/>
            <person name="Yu S."/>
            <person name="Wang B."/>
            <person name="Wei J."/>
            <person name="Song S."/>
            <person name="Lu X."/>
            <person name="Gao Z."/>
            <person name="Gu W."/>
            <person name="Deng X."/>
            <person name="Ma D."/>
            <person name="Wang S."/>
            <person name="Liang W."/>
            <person name="Fang L."/>
            <person name="Cai C."/>
            <person name="Zhu X."/>
            <person name="Zhou B."/>
            <person name="Zhang Y."/>
            <person name="Chen Z."/>
            <person name="Xu S."/>
            <person name="Zhu R."/>
            <person name="Wang S."/>
            <person name="Zhang T."/>
            <person name="Zhao G."/>
        </authorList>
    </citation>
    <scope>NUCLEOTIDE SEQUENCE [LARGE SCALE GENOMIC DNA]</scope>
    <source>
        <strain evidence="2">cv. Xinhai21</strain>
        <tissue evidence="1">Leaf</tissue>
    </source>
</reference>
<gene>
    <name evidence="1" type="ORF">GOBAR_AA10633</name>
</gene>
<organism evidence="1 2">
    <name type="scientific">Gossypium barbadense</name>
    <name type="common">Sea Island cotton</name>
    <name type="synonym">Hibiscus barbadensis</name>
    <dbReference type="NCBI Taxonomy" id="3634"/>
    <lineage>
        <taxon>Eukaryota</taxon>
        <taxon>Viridiplantae</taxon>
        <taxon>Streptophyta</taxon>
        <taxon>Embryophyta</taxon>
        <taxon>Tracheophyta</taxon>
        <taxon>Spermatophyta</taxon>
        <taxon>Magnoliopsida</taxon>
        <taxon>eudicotyledons</taxon>
        <taxon>Gunneridae</taxon>
        <taxon>Pentapetalae</taxon>
        <taxon>rosids</taxon>
        <taxon>malvids</taxon>
        <taxon>Malvales</taxon>
        <taxon>Malvaceae</taxon>
        <taxon>Malvoideae</taxon>
        <taxon>Gossypium</taxon>
    </lineage>
</organism>
<dbReference type="EMBL" id="KZ663787">
    <property type="protein sequence ID" value="PPS10016.1"/>
    <property type="molecule type" value="Genomic_DNA"/>
</dbReference>
<evidence type="ECO:0000313" key="1">
    <source>
        <dbReference type="EMBL" id="PPS10016.1"/>
    </source>
</evidence>
<name>A0A2P5Y397_GOSBA</name>
<proteinExistence type="predicted"/>
<dbReference type="AlphaFoldDB" id="A0A2P5Y397"/>
<protein>
    <submittedName>
        <fullName evidence="1">Uncharacterized protein</fullName>
    </submittedName>
</protein>
<evidence type="ECO:0000313" key="2">
    <source>
        <dbReference type="Proteomes" id="UP000239757"/>
    </source>
</evidence>
<dbReference type="OrthoDB" id="1410710at2759"/>
<sequence length="122" mass="13914">MDSDMISSLILQIVKADPRTSMSVLIANIHSQLRYTLSYRKAWIGLETSPAYYNDRLLRGCQVFKRLFWSFKLCQDAFVYCKPLPQLSDREAYGITHIISIVQGTLRPTTTGNIGLPLNDDK</sequence>
<accession>A0A2P5Y397</accession>